<dbReference type="Gene3D" id="3.40.50.300">
    <property type="entry name" value="P-loop containing nucleotide triphosphate hydrolases"/>
    <property type="match status" value="1"/>
</dbReference>
<organism evidence="6">
    <name type="scientific">Penicillium chrysogenum</name>
    <name type="common">Penicillium notatum</name>
    <dbReference type="NCBI Taxonomy" id="5076"/>
    <lineage>
        <taxon>Eukaryota</taxon>
        <taxon>Fungi</taxon>
        <taxon>Dikarya</taxon>
        <taxon>Ascomycota</taxon>
        <taxon>Pezizomycotina</taxon>
        <taxon>Eurotiomycetes</taxon>
        <taxon>Eurotiomycetidae</taxon>
        <taxon>Eurotiales</taxon>
        <taxon>Aspergillaceae</taxon>
        <taxon>Penicillium</taxon>
        <taxon>Penicillium chrysogenum species complex</taxon>
    </lineage>
</organism>
<dbReference type="SMART" id="SM00248">
    <property type="entry name" value="ANK"/>
    <property type="match status" value="11"/>
</dbReference>
<dbReference type="PROSITE" id="PS50088">
    <property type="entry name" value="ANK_REPEAT"/>
    <property type="match status" value="7"/>
</dbReference>
<feature type="repeat" description="ANK" evidence="3">
    <location>
        <begin position="681"/>
        <end position="713"/>
    </location>
</feature>
<feature type="repeat" description="ANK" evidence="3">
    <location>
        <begin position="714"/>
        <end position="746"/>
    </location>
</feature>
<proteinExistence type="predicted"/>
<dbReference type="Pfam" id="PF00023">
    <property type="entry name" value="Ank"/>
    <property type="match status" value="1"/>
</dbReference>
<name>A0A162BYJ1_PENCH</name>
<feature type="repeat" description="ANK" evidence="3">
    <location>
        <begin position="811"/>
        <end position="843"/>
    </location>
</feature>
<evidence type="ECO:0000259" key="5">
    <source>
        <dbReference type="Pfam" id="PF24883"/>
    </source>
</evidence>
<protein>
    <submittedName>
        <fullName evidence="6">Ankyrin repeat domain-containing protein</fullName>
    </submittedName>
</protein>
<feature type="repeat" description="ANK" evidence="3">
    <location>
        <begin position="747"/>
        <end position="779"/>
    </location>
</feature>
<evidence type="ECO:0000256" key="2">
    <source>
        <dbReference type="ARBA" id="ARBA00023043"/>
    </source>
</evidence>
<dbReference type="Pfam" id="PF24883">
    <property type="entry name" value="NPHP3_N"/>
    <property type="match status" value="1"/>
</dbReference>
<evidence type="ECO:0000256" key="3">
    <source>
        <dbReference type="PROSITE-ProRule" id="PRU00023"/>
    </source>
</evidence>
<accession>A0A162BYJ1</accession>
<dbReference type="PRINTS" id="PR01415">
    <property type="entry name" value="ANKYRIN"/>
</dbReference>
<dbReference type="InterPro" id="IPR054471">
    <property type="entry name" value="GPIID_WHD"/>
</dbReference>
<evidence type="ECO:0000256" key="1">
    <source>
        <dbReference type="ARBA" id="ARBA00022737"/>
    </source>
</evidence>
<dbReference type="Pfam" id="PF22939">
    <property type="entry name" value="WHD_GPIID"/>
    <property type="match status" value="1"/>
</dbReference>
<dbReference type="InterPro" id="IPR036770">
    <property type="entry name" value="Ankyrin_rpt-contain_sf"/>
</dbReference>
<dbReference type="SUPFAM" id="SSF52540">
    <property type="entry name" value="P-loop containing nucleoside triphosphate hydrolases"/>
    <property type="match status" value="1"/>
</dbReference>
<dbReference type="PANTHER" id="PTHR24198">
    <property type="entry name" value="ANKYRIN REPEAT AND PROTEIN KINASE DOMAIN-CONTAINING PROTEIN"/>
    <property type="match status" value="1"/>
</dbReference>
<sequence>MSFGFGVGDFLAVVTLANEIRKKFVDAPAQFKAISDEVRDLSLVVHNVAIDLSGKELSSQQDAELRGIARNCRNVLTDAETMIDNYGVLAPNNKKQNLVKRAWKRLTWEPNDIQELRLRITSNVVLLNAFNGKITQNTVTRLAQHQDDQERQVVLDWLSPMNYATLQKDYINRREQGTGQWLLESPEFEWWITGVNSNRTLFCPGIPGAGKTILTSIVVDELYGRYGNDSDVGIAYVYCNFQRHNEQDAASLLGNILKQMVQRKHTVPSSARALYNTHMHTGTRPSINEISEVMHSLSTASDFSSIFIVIDALDECQISDRSRDILLDVVISMQAKRGCNVYLFATSRFIPEIIEMFNEQPTVEIRARENDVKRYIQGNLTMLPSFVSRSSDLQEEISDAIAKAVDGMFLLAQLYLNSLVGKRSAKAIRSALEGLSCSTRPYGFAYDDVMERIKGQVPDQIELAMQVLAWITCATRQLTTTELQVALTVEVGESDLDKENLPDLDDIVSVCAGLVTVDKQSNIIRLVHYTAQEYFERNQSTWFPKAHDDIGNICVTYISFDVFKTEHRLTPKELEMRLRQYPLGPYAAASWGHHFRASWGDDLDAATPNASSSKSEKAIIELMRDPLKLNSCIQFLCRPDSSSAEQPFLTTGLHIAAYFGLPNIAQRFISLGTLVDSNDAVQETPLCWAAQHGRDNLVRLLIENGANPNHKDGLGYTPLHFAALNDYDEIAGFILDNGGDPMCGDAQVYLPFHIAVMTGSEKVARLLLQRGVHPHARDFEDHTPLWLASIFGHESTASLLLDWDVQPQSVDLDACLSTAAEYGYDKLVQLFLNKGADIDVTDYMGRTPLMLALLAVNESVIRLLLHLDIDLEVKNRQGRTALSLAAKLGNWDAVRQLLEKGANPNSYDIDGRTAVFLAACQQDATVLTLLLPSGISTFERDRYGRTPLHVAANRGHSECVRALLDAGIDCEVKDNFGRTALSDALTRGRNDAANIIRAFSIKDPIDMDELACRTAQLTGAPRGVSCDICCAHILIGEAFYYCRLCNGGNFDICELCHHGGARCLHSTHNLEQLQEQRSLQIRPRIQLLQLMSPKCRPNSRSWIEEASIFRESLNG</sequence>
<dbReference type="InterPro" id="IPR002110">
    <property type="entry name" value="Ankyrin_rpt"/>
</dbReference>
<evidence type="ECO:0000313" key="6">
    <source>
        <dbReference type="EMBL" id="KZN83893.1"/>
    </source>
</evidence>
<dbReference type="PROSITE" id="PS50297">
    <property type="entry name" value="ANK_REP_REGION"/>
    <property type="match status" value="6"/>
</dbReference>
<dbReference type="InterPro" id="IPR027417">
    <property type="entry name" value="P-loop_NTPase"/>
</dbReference>
<feature type="domain" description="Nephrocystin 3-like N-terminal" evidence="5">
    <location>
        <begin position="177"/>
        <end position="348"/>
    </location>
</feature>
<dbReference type="Pfam" id="PF12796">
    <property type="entry name" value="Ank_2"/>
    <property type="match status" value="3"/>
</dbReference>
<keyword evidence="2 3" id="KW-0040">ANK repeat</keyword>
<dbReference type="Proteomes" id="UP000076449">
    <property type="component" value="Chromosome IV"/>
</dbReference>
<dbReference type="EMBL" id="CM002801">
    <property type="protein sequence ID" value="KZN83893.1"/>
    <property type="molecule type" value="Genomic_DNA"/>
</dbReference>
<feature type="domain" description="GPI inositol-deacylase winged helix" evidence="4">
    <location>
        <begin position="462"/>
        <end position="537"/>
    </location>
</feature>
<dbReference type="AlphaFoldDB" id="A0A162BYJ1"/>
<feature type="repeat" description="ANK" evidence="3">
    <location>
        <begin position="877"/>
        <end position="909"/>
    </location>
</feature>
<feature type="repeat" description="ANK" evidence="3">
    <location>
        <begin position="844"/>
        <end position="876"/>
    </location>
</feature>
<feature type="repeat" description="ANK" evidence="3">
    <location>
        <begin position="943"/>
        <end position="975"/>
    </location>
</feature>
<dbReference type="Gene3D" id="1.25.40.20">
    <property type="entry name" value="Ankyrin repeat-containing domain"/>
    <property type="match status" value="4"/>
</dbReference>
<reference evidence="6" key="1">
    <citation type="journal article" date="2014" name="Genome Announc.">
        <title>Complete sequencing and chromosome-scale genome assembly of the industrial progenitor strain P2niaD18 from the penicillin producer Penicillium chrysogenum.</title>
        <authorList>
            <person name="Specht T."/>
            <person name="Dahlmann T.A."/>
            <person name="Zadra I."/>
            <person name="Kurnsteiner H."/>
            <person name="Kuck U."/>
        </authorList>
    </citation>
    <scope>NUCLEOTIDE SEQUENCE [LARGE SCALE GENOMIC DNA]</scope>
    <source>
        <strain evidence="6">P2niaD18</strain>
    </source>
</reference>
<dbReference type="PANTHER" id="PTHR24198:SF165">
    <property type="entry name" value="ANKYRIN REPEAT-CONTAINING PROTEIN-RELATED"/>
    <property type="match status" value="1"/>
</dbReference>
<evidence type="ECO:0000259" key="4">
    <source>
        <dbReference type="Pfam" id="PF22939"/>
    </source>
</evidence>
<keyword evidence="1" id="KW-0677">Repeat</keyword>
<dbReference type="SUPFAM" id="SSF48403">
    <property type="entry name" value="Ankyrin repeat"/>
    <property type="match status" value="1"/>
</dbReference>
<gene>
    <name evidence="6" type="ORF">EN45_110040</name>
</gene>
<dbReference type="InterPro" id="IPR056884">
    <property type="entry name" value="NPHP3-like_N"/>
</dbReference>